<feature type="transmembrane region" description="Helical" evidence="1">
    <location>
        <begin position="20"/>
        <end position="40"/>
    </location>
</feature>
<keyword evidence="1" id="KW-0812">Transmembrane</keyword>
<reference evidence="2" key="1">
    <citation type="submission" date="2021-03" db="EMBL/GenBank/DDBJ databases">
        <title>Evolutionary innovations through gain and loss of genes in the ectomycorrhizal Boletales.</title>
        <authorList>
            <person name="Wu G."/>
            <person name="Miyauchi S."/>
            <person name="Morin E."/>
            <person name="Yang Z.-L."/>
            <person name="Xu J."/>
            <person name="Martin F.M."/>
        </authorList>
    </citation>
    <scope>NUCLEOTIDE SEQUENCE</scope>
    <source>
        <strain evidence="2">BR01</strain>
    </source>
</reference>
<dbReference type="Proteomes" id="UP000683000">
    <property type="component" value="Unassembled WGS sequence"/>
</dbReference>
<keyword evidence="1" id="KW-1133">Transmembrane helix</keyword>
<protein>
    <submittedName>
        <fullName evidence="2">Uncharacterized protein</fullName>
    </submittedName>
</protein>
<sequence>MVQLLGPGHATECTTAVAMLVKSTAVYTTFVLLFFIPFLLQNPTSYTFVQITGEAQMSRSIASPRAHVVFV</sequence>
<gene>
    <name evidence="2" type="ORF">JVT61DRAFT_3692</name>
</gene>
<evidence type="ECO:0000256" key="1">
    <source>
        <dbReference type="SAM" id="Phobius"/>
    </source>
</evidence>
<proteinExistence type="predicted"/>
<dbReference type="OrthoDB" id="2641762at2759"/>
<dbReference type="EMBL" id="JAGFBS010000016">
    <property type="protein sequence ID" value="KAG6374940.1"/>
    <property type="molecule type" value="Genomic_DNA"/>
</dbReference>
<keyword evidence="3" id="KW-1185">Reference proteome</keyword>
<comment type="caution">
    <text evidence="2">The sequence shown here is derived from an EMBL/GenBank/DDBJ whole genome shotgun (WGS) entry which is preliminary data.</text>
</comment>
<evidence type="ECO:0000313" key="3">
    <source>
        <dbReference type="Proteomes" id="UP000683000"/>
    </source>
</evidence>
<accession>A0A8I2YN70</accession>
<dbReference type="AlphaFoldDB" id="A0A8I2YN70"/>
<name>A0A8I2YN70_9AGAM</name>
<evidence type="ECO:0000313" key="2">
    <source>
        <dbReference type="EMBL" id="KAG6374940.1"/>
    </source>
</evidence>
<keyword evidence="1" id="KW-0472">Membrane</keyword>
<organism evidence="2 3">
    <name type="scientific">Boletus reticuloceps</name>
    <dbReference type="NCBI Taxonomy" id="495285"/>
    <lineage>
        <taxon>Eukaryota</taxon>
        <taxon>Fungi</taxon>
        <taxon>Dikarya</taxon>
        <taxon>Basidiomycota</taxon>
        <taxon>Agaricomycotina</taxon>
        <taxon>Agaricomycetes</taxon>
        <taxon>Agaricomycetidae</taxon>
        <taxon>Boletales</taxon>
        <taxon>Boletineae</taxon>
        <taxon>Boletaceae</taxon>
        <taxon>Boletoideae</taxon>
        <taxon>Boletus</taxon>
    </lineage>
</organism>